<feature type="transmembrane region" description="Helical" evidence="13">
    <location>
        <begin position="79"/>
        <end position="98"/>
    </location>
</feature>
<proteinExistence type="predicted"/>
<dbReference type="SUPFAM" id="SSF52343">
    <property type="entry name" value="Ferredoxin reductase-like, C-terminal NADP-linked domain"/>
    <property type="match status" value="1"/>
</dbReference>
<dbReference type="PANTHER" id="PTHR47354:SF8">
    <property type="entry name" value="1,2-PHENYLACETYL-COA EPOXIDASE, SUBUNIT E"/>
    <property type="match status" value="1"/>
</dbReference>
<evidence type="ECO:0000256" key="4">
    <source>
        <dbReference type="ARBA" id="ARBA00022692"/>
    </source>
</evidence>
<dbReference type="PRINTS" id="PR00410">
    <property type="entry name" value="PHEHYDRXLASE"/>
</dbReference>
<dbReference type="RefSeq" id="WP_346050144.1">
    <property type="nucleotide sequence ID" value="NZ_JAYGII010000003.1"/>
</dbReference>
<feature type="transmembrane region" description="Helical" evidence="13">
    <location>
        <begin position="180"/>
        <end position="200"/>
    </location>
</feature>
<dbReference type="InterPro" id="IPR017938">
    <property type="entry name" value="Riboflavin_synthase-like_b-brl"/>
</dbReference>
<keyword evidence="9" id="KW-0560">Oxidoreductase</keyword>
<dbReference type="GO" id="GO:0016491">
    <property type="term" value="F:oxidoreductase activity"/>
    <property type="evidence" value="ECO:0007669"/>
    <property type="project" value="UniProtKB-KW"/>
</dbReference>
<dbReference type="GO" id="GO:0050660">
    <property type="term" value="F:flavin adenine dinucleotide binding"/>
    <property type="evidence" value="ECO:0007669"/>
    <property type="project" value="TreeGrafter"/>
</dbReference>
<dbReference type="Gene3D" id="2.40.30.10">
    <property type="entry name" value="Translation factors"/>
    <property type="match status" value="1"/>
</dbReference>
<comment type="cofactor">
    <cofactor evidence="1">
        <name>FAD</name>
        <dbReference type="ChEBI" id="CHEBI:57692"/>
    </cofactor>
</comment>
<dbReference type="InterPro" id="IPR013130">
    <property type="entry name" value="Fe3_Rdtase_TM_dom"/>
</dbReference>
<keyword evidence="11" id="KW-0411">Iron-sulfur</keyword>
<keyword evidence="4 13" id="KW-0812">Transmembrane</keyword>
<evidence type="ECO:0000256" key="6">
    <source>
        <dbReference type="ARBA" id="ARBA00022723"/>
    </source>
</evidence>
<organism evidence="15 16">
    <name type="scientific">Natronospira elongata</name>
    <dbReference type="NCBI Taxonomy" id="3110268"/>
    <lineage>
        <taxon>Bacteria</taxon>
        <taxon>Pseudomonadati</taxon>
        <taxon>Pseudomonadota</taxon>
        <taxon>Gammaproteobacteria</taxon>
        <taxon>Natronospirales</taxon>
        <taxon>Natronospiraceae</taxon>
        <taxon>Natronospira</taxon>
    </lineage>
</organism>
<dbReference type="PROSITE" id="PS51384">
    <property type="entry name" value="FAD_FR"/>
    <property type="match status" value="1"/>
</dbReference>
<feature type="transmembrane region" description="Helical" evidence="13">
    <location>
        <begin position="34"/>
        <end position="58"/>
    </location>
</feature>
<keyword evidence="10" id="KW-0408">Iron</keyword>
<keyword evidence="16" id="KW-1185">Reference proteome</keyword>
<reference evidence="15 16" key="1">
    <citation type="submission" date="2023-12" db="EMBL/GenBank/DDBJ databases">
        <title>Whole-genome sequencing of halo(alkali)philic microorganisms from hypersaline lakes.</title>
        <authorList>
            <person name="Sorokin D.Y."/>
            <person name="Merkel A.Y."/>
            <person name="Messina E."/>
            <person name="Yakimov M."/>
        </authorList>
    </citation>
    <scope>NUCLEOTIDE SEQUENCE [LARGE SCALE GENOMIC DNA]</scope>
    <source>
        <strain evidence="15 16">AB-CW1</strain>
    </source>
</reference>
<keyword evidence="3" id="KW-0285">Flavoprotein</keyword>
<keyword evidence="5" id="KW-0001">2Fe-2S</keyword>
<evidence type="ECO:0000256" key="1">
    <source>
        <dbReference type="ARBA" id="ARBA00001974"/>
    </source>
</evidence>
<dbReference type="Pfam" id="PF08022">
    <property type="entry name" value="FAD_binding_8"/>
    <property type="match status" value="1"/>
</dbReference>
<evidence type="ECO:0000256" key="8">
    <source>
        <dbReference type="ARBA" id="ARBA00022989"/>
    </source>
</evidence>
<dbReference type="EMBL" id="JAYGII010000003">
    <property type="protein sequence ID" value="MEA5444682.1"/>
    <property type="molecule type" value="Genomic_DNA"/>
</dbReference>
<evidence type="ECO:0000256" key="2">
    <source>
        <dbReference type="ARBA" id="ARBA00004141"/>
    </source>
</evidence>
<comment type="caution">
    <text evidence="15">The sequence shown here is derived from an EMBL/GenBank/DDBJ whole genome shotgun (WGS) entry which is preliminary data.</text>
</comment>
<keyword evidence="7" id="KW-0274">FAD</keyword>
<evidence type="ECO:0000259" key="14">
    <source>
        <dbReference type="PROSITE" id="PS51384"/>
    </source>
</evidence>
<dbReference type="InterPro" id="IPR050415">
    <property type="entry name" value="MRET"/>
</dbReference>
<feature type="transmembrane region" description="Helical" evidence="13">
    <location>
        <begin position="118"/>
        <end position="139"/>
    </location>
</feature>
<dbReference type="GO" id="GO:0051537">
    <property type="term" value="F:2 iron, 2 sulfur cluster binding"/>
    <property type="evidence" value="ECO:0007669"/>
    <property type="project" value="UniProtKB-KW"/>
</dbReference>
<keyword evidence="8 13" id="KW-1133">Transmembrane helix</keyword>
<dbReference type="Pfam" id="PF01794">
    <property type="entry name" value="Ferric_reduct"/>
    <property type="match status" value="1"/>
</dbReference>
<feature type="domain" description="FAD-binding FR-type" evidence="14">
    <location>
        <begin position="204"/>
        <end position="307"/>
    </location>
</feature>
<accession>A0AAP6JDY3</accession>
<evidence type="ECO:0000256" key="10">
    <source>
        <dbReference type="ARBA" id="ARBA00023004"/>
    </source>
</evidence>
<dbReference type="Pfam" id="PF00175">
    <property type="entry name" value="NAD_binding_1"/>
    <property type="match status" value="1"/>
</dbReference>
<dbReference type="InterPro" id="IPR017927">
    <property type="entry name" value="FAD-bd_FR_type"/>
</dbReference>
<dbReference type="GO" id="GO:0016020">
    <property type="term" value="C:membrane"/>
    <property type="evidence" value="ECO:0007669"/>
    <property type="project" value="UniProtKB-SubCell"/>
</dbReference>
<evidence type="ECO:0000256" key="7">
    <source>
        <dbReference type="ARBA" id="ARBA00022827"/>
    </source>
</evidence>
<name>A0AAP6JDY3_9GAMM</name>
<keyword evidence="12 13" id="KW-0472">Membrane</keyword>
<dbReference type="Proteomes" id="UP001302316">
    <property type="component" value="Unassembled WGS sequence"/>
</dbReference>
<evidence type="ECO:0000313" key="16">
    <source>
        <dbReference type="Proteomes" id="UP001302316"/>
    </source>
</evidence>
<dbReference type="AlphaFoldDB" id="A0AAP6JDY3"/>
<evidence type="ECO:0000256" key="5">
    <source>
        <dbReference type="ARBA" id="ARBA00022714"/>
    </source>
</evidence>
<evidence type="ECO:0000313" key="15">
    <source>
        <dbReference type="EMBL" id="MEA5444682.1"/>
    </source>
</evidence>
<dbReference type="InterPro" id="IPR013112">
    <property type="entry name" value="FAD-bd_8"/>
</dbReference>
<evidence type="ECO:0000256" key="9">
    <source>
        <dbReference type="ARBA" id="ARBA00023002"/>
    </source>
</evidence>
<dbReference type="GO" id="GO:0046872">
    <property type="term" value="F:metal ion binding"/>
    <property type="evidence" value="ECO:0007669"/>
    <property type="project" value="UniProtKB-KW"/>
</dbReference>
<dbReference type="PANTHER" id="PTHR47354">
    <property type="entry name" value="NADH OXIDOREDUCTASE HCR"/>
    <property type="match status" value="1"/>
</dbReference>
<dbReference type="InterPro" id="IPR039261">
    <property type="entry name" value="FNR_nucleotide-bd"/>
</dbReference>
<keyword evidence="6" id="KW-0479">Metal-binding</keyword>
<sequence>MRYPGDWLSLALVLIPTLLAGLLAWPGAADAGQWLAYLGRLAGVAGLACLLAAAILSVRIPGFDRPFGGLTRLWQQHHYLGLGAFLLLLLHPPLMALSRLPYGKPAMLEVLLPPAADWAMWAGWLGLMAMMIFLAPSFQFFGRPNYQRWKALHFLAGLALVAGLVHTLPLTRSLPTHLSLTVWGGLGGLAVLVFAWRATIARRVQRRPYRVSRVETLADRVVEISLLPLRGRRLAFEPGQFIYFTPHDSTLANGRGEEHPFTISSAPEEEVLRIAVKDLGDASRALQSLQTDTEADVEGPYGLFFPPASRERPQLWIGGGIGITPFVSAAEHIRMGGHWGDSFLINCTNDPSRAYYHDQLQAAAEASSNLRCLDHFFETHGALNRAFVVEHCPDAAEREWFVCGPTPLVRIARDIARELGVPKTSFHSEEFDFL</sequence>
<evidence type="ECO:0000256" key="12">
    <source>
        <dbReference type="ARBA" id="ARBA00023136"/>
    </source>
</evidence>
<evidence type="ECO:0000256" key="11">
    <source>
        <dbReference type="ARBA" id="ARBA00023014"/>
    </source>
</evidence>
<evidence type="ECO:0000256" key="13">
    <source>
        <dbReference type="SAM" id="Phobius"/>
    </source>
</evidence>
<dbReference type="InterPro" id="IPR001433">
    <property type="entry name" value="OxRdtase_FAD/NAD-bd"/>
</dbReference>
<feature type="transmembrane region" description="Helical" evidence="13">
    <location>
        <begin position="151"/>
        <end position="168"/>
    </location>
</feature>
<evidence type="ECO:0000256" key="3">
    <source>
        <dbReference type="ARBA" id="ARBA00022630"/>
    </source>
</evidence>
<dbReference type="SUPFAM" id="SSF63380">
    <property type="entry name" value="Riboflavin synthase domain-like"/>
    <property type="match status" value="1"/>
</dbReference>
<protein>
    <submittedName>
        <fullName evidence="15">Ferric reductase-like transmembrane domain-containing protein</fullName>
    </submittedName>
</protein>
<dbReference type="Gene3D" id="3.40.50.80">
    <property type="entry name" value="Nucleotide-binding domain of ferredoxin-NADP reductase (FNR) module"/>
    <property type="match status" value="1"/>
</dbReference>
<gene>
    <name evidence="15" type="ORF">VCB98_02495</name>
</gene>
<comment type="subcellular location">
    <subcellularLocation>
        <location evidence="2">Membrane</location>
        <topology evidence="2">Multi-pass membrane protein</topology>
    </subcellularLocation>
</comment>